<accession>A0A5B8ULP6</accession>
<dbReference type="EMBL" id="CP042433">
    <property type="protein sequence ID" value="QEC56935.1"/>
    <property type="molecule type" value="Genomic_DNA"/>
</dbReference>
<evidence type="ECO:0000313" key="1">
    <source>
        <dbReference type="EMBL" id="QEC56935.1"/>
    </source>
</evidence>
<dbReference type="KEGG" id="fgg:FSB75_13845"/>
<reference evidence="1 2" key="1">
    <citation type="journal article" date="2015" name="Int. J. Syst. Evol. Microbiol.">
        <title>Flavisolibacter ginsenosidimutans sp. nov., with ginsenoside-converting activity isolated from soil used for cultivating ginseng.</title>
        <authorList>
            <person name="Zhao Y."/>
            <person name="Liu Q."/>
            <person name="Kang M.S."/>
            <person name="Jin F."/>
            <person name="Yu H."/>
            <person name="Im W.T."/>
        </authorList>
    </citation>
    <scope>NUCLEOTIDE SEQUENCE [LARGE SCALE GENOMIC DNA]</scope>
    <source>
        <strain evidence="1 2">Gsoil 636</strain>
    </source>
</reference>
<dbReference type="Proteomes" id="UP000321204">
    <property type="component" value="Chromosome"/>
</dbReference>
<keyword evidence="2" id="KW-1185">Reference proteome</keyword>
<name>A0A5B8ULP6_9BACT</name>
<gene>
    <name evidence="1" type="ORF">FSB75_13845</name>
</gene>
<protein>
    <submittedName>
        <fullName evidence="1">Uncharacterized protein</fullName>
    </submittedName>
</protein>
<sequence length="71" mass="8055">MKKANATHKALFGLTLLFVLIAAFSFAAFRETQSLCSVSKKCCQMAPQKHRGGQMLWDDFSRHFLSFVSLR</sequence>
<evidence type="ECO:0000313" key="2">
    <source>
        <dbReference type="Proteomes" id="UP000321204"/>
    </source>
</evidence>
<dbReference type="AlphaFoldDB" id="A0A5B8ULP6"/>
<proteinExistence type="predicted"/>
<dbReference type="RefSeq" id="WP_146788661.1">
    <property type="nucleotide sequence ID" value="NZ_BAABIO010000003.1"/>
</dbReference>
<organism evidence="1 2">
    <name type="scientific">Flavisolibacter ginsenosidimutans</name>
    <dbReference type="NCBI Taxonomy" id="661481"/>
    <lineage>
        <taxon>Bacteria</taxon>
        <taxon>Pseudomonadati</taxon>
        <taxon>Bacteroidota</taxon>
        <taxon>Chitinophagia</taxon>
        <taxon>Chitinophagales</taxon>
        <taxon>Chitinophagaceae</taxon>
        <taxon>Flavisolibacter</taxon>
    </lineage>
</organism>